<gene>
    <name evidence="5" type="primary">RNF123</name>
    <name evidence="5" type="ORF">EVAR_93815_1</name>
</gene>
<dbReference type="OrthoDB" id="258495at2759"/>
<evidence type="ECO:0000256" key="2">
    <source>
        <dbReference type="ARBA" id="ARBA00022771"/>
    </source>
</evidence>
<dbReference type="AlphaFoldDB" id="A0A4C1VCV0"/>
<dbReference type="Gene3D" id="2.60.120.920">
    <property type="match status" value="1"/>
</dbReference>
<keyword evidence="1" id="KW-0479">Metal-binding</keyword>
<dbReference type="PANTHER" id="PTHR13363">
    <property type="entry name" value="RING FINGER AND SRY DOMAIN-CONTAINING"/>
    <property type="match status" value="1"/>
</dbReference>
<evidence type="ECO:0000313" key="6">
    <source>
        <dbReference type="Proteomes" id="UP000299102"/>
    </source>
</evidence>
<reference evidence="5 6" key="1">
    <citation type="journal article" date="2019" name="Commun. Biol.">
        <title>The bagworm genome reveals a unique fibroin gene that provides high tensile strength.</title>
        <authorList>
            <person name="Kono N."/>
            <person name="Nakamura H."/>
            <person name="Ohtoshi R."/>
            <person name="Tomita M."/>
            <person name="Numata K."/>
            <person name="Arakawa K."/>
        </authorList>
    </citation>
    <scope>NUCLEOTIDE SEQUENCE [LARGE SCALE GENOMIC DNA]</scope>
</reference>
<dbReference type="STRING" id="151549.A0A4C1VCV0"/>
<dbReference type="GO" id="GO:0005737">
    <property type="term" value="C:cytoplasm"/>
    <property type="evidence" value="ECO:0007669"/>
    <property type="project" value="TreeGrafter"/>
</dbReference>
<name>A0A4C1VCV0_EUMVA</name>
<dbReference type="InterPro" id="IPR013320">
    <property type="entry name" value="ConA-like_dom_sf"/>
</dbReference>
<keyword evidence="6" id="KW-1185">Reference proteome</keyword>
<proteinExistence type="predicted"/>
<keyword evidence="3" id="KW-0862">Zinc</keyword>
<protein>
    <submittedName>
        <fullName evidence="5">E3 ubiquitin-protein ligase RNF123</fullName>
    </submittedName>
</protein>
<evidence type="ECO:0000256" key="3">
    <source>
        <dbReference type="ARBA" id="ARBA00022833"/>
    </source>
</evidence>
<sequence length="498" mass="56004">MNVLKSMFGVCSSSGEKVEVHETIKRIFGNEMVMKDNTDRHNQRMKYLGHVKENLPRVLDVKLSTAKGKSFKKHPVPPELSEMNDERRGRIGPRIVVFDATTATGRLVLVGDERVSVEALSNFATIRATACVYGGRWMYEVQLGTKGIMQIGWCTNSCAFSVDTGVGDTARSYSYDGARVRRWNVATSQYGQHWREGDVIGSCLDLDKGTMEFYRNGVSLGVAFSDVSRGPGLAYFPAASLASQEHLYANFGHVPFVFPVEGYQPLQAPPRRECARAAHLFGYLDVLLDEIARLSDLRAPVSGKRSKAETSKVAEEEVDLRVHSAQSVYNRPSPHDLSESSDLKGMSKKAFLMSLSRLVVIELARTLRPSYVVIAELLPRLRASLGMRTRKQAPEPQAAEFYAKMKSRNFIGLASKLMVDPQPRFCLMMDLLWTFLDEATLCDILEHCVVREGLLYDIVPQNMQFSDQIECLYLVCGLLQHRGTRHHLVRQVLFNKIW</sequence>
<dbReference type="PANTHER" id="PTHR13363:SF5">
    <property type="entry name" value="E3 UBIQUITIN-PROTEIN LIGASE RNF123"/>
    <property type="match status" value="1"/>
</dbReference>
<dbReference type="EMBL" id="BGZK01000314">
    <property type="protein sequence ID" value="GBP36122.1"/>
    <property type="molecule type" value="Genomic_DNA"/>
</dbReference>
<evidence type="ECO:0000313" key="5">
    <source>
        <dbReference type="EMBL" id="GBP36122.1"/>
    </source>
</evidence>
<dbReference type="Proteomes" id="UP000299102">
    <property type="component" value="Unassembled WGS sequence"/>
</dbReference>
<dbReference type="InterPro" id="IPR045129">
    <property type="entry name" value="RNF123/RKP/RSPRY1"/>
</dbReference>
<feature type="domain" description="B30.2/SPRY" evidence="4">
    <location>
        <begin position="76"/>
        <end position="256"/>
    </location>
</feature>
<dbReference type="GO" id="GO:0051603">
    <property type="term" value="P:proteolysis involved in protein catabolic process"/>
    <property type="evidence" value="ECO:0007669"/>
    <property type="project" value="TreeGrafter"/>
</dbReference>
<dbReference type="SMART" id="SM00449">
    <property type="entry name" value="SPRY"/>
    <property type="match status" value="1"/>
</dbReference>
<dbReference type="SUPFAM" id="SSF49899">
    <property type="entry name" value="Concanavalin A-like lectins/glucanases"/>
    <property type="match status" value="1"/>
</dbReference>
<dbReference type="InterPro" id="IPR003877">
    <property type="entry name" value="SPRY_dom"/>
</dbReference>
<dbReference type="InterPro" id="IPR043136">
    <property type="entry name" value="B30.2/SPRY_sf"/>
</dbReference>
<dbReference type="InterPro" id="IPR001870">
    <property type="entry name" value="B30.2/SPRY"/>
</dbReference>
<evidence type="ECO:0000256" key="1">
    <source>
        <dbReference type="ARBA" id="ARBA00022723"/>
    </source>
</evidence>
<dbReference type="Pfam" id="PF00622">
    <property type="entry name" value="SPRY"/>
    <property type="match status" value="1"/>
</dbReference>
<evidence type="ECO:0000259" key="4">
    <source>
        <dbReference type="PROSITE" id="PS50188"/>
    </source>
</evidence>
<dbReference type="GO" id="GO:0004842">
    <property type="term" value="F:ubiquitin-protein transferase activity"/>
    <property type="evidence" value="ECO:0007669"/>
    <property type="project" value="InterPro"/>
</dbReference>
<keyword evidence="2" id="KW-0863">Zinc-finger</keyword>
<comment type="caution">
    <text evidence="5">The sequence shown here is derived from an EMBL/GenBank/DDBJ whole genome shotgun (WGS) entry which is preliminary data.</text>
</comment>
<dbReference type="PROSITE" id="PS50188">
    <property type="entry name" value="B302_SPRY"/>
    <property type="match status" value="1"/>
</dbReference>
<dbReference type="GO" id="GO:0008270">
    <property type="term" value="F:zinc ion binding"/>
    <property type="evidence" value="ECO:0007669"/>
    <property type="project" value="UniProtKB-KW"/>
</dbReference>
<accession>A0A4C1VCV0</accession>
<organism evidence="5 6">
    <name type="scientific">Eumeta variegata</name>
    <name type="common">Bagworm moth</name>
    <name type="synonym">Eumeta japonica</name>
    <dbReference type="NCBI Taxonomy" id="151549"/>
    <lineage>
        <taxon>Eukaryota</taxon>
        <taxon>Metazoa</taxon>
        <taxon>Ecdysozoa</taxon>
        <taxon>Arthropoda</taxon>
        <taxon>Hexapoda</taxon>
        <taxon>Insecta</taxon>
        <taxon>Pterygota</taxon>
        <taxon>Neoptera</taxon>
        <taxon>Endopterygota</taxon>
        <taxon>Lepidoptera</taxon>
        <taxon>Glossata</taxon>
        <taxon>Ditrysia</taxon>
        <taxon>Tineoidea</taxon>
        <taxon>Psychidae</taxon>
        <taxon>Oiketicinae</taxon>
        <taxon>Eumeta</taxon>
    </lineage>
</organism>